<protein>
    <recommendedName>
        <fullName evidence="15">RNase NYN domain-containing protein</fullName>
    </recommendedName>
</protein>
<dbReference type="FunFam" id="3.40.50.11980:FF:000001">
    <property type="entry name" value="ZC3H12A isoform 1"/>
    <property type="match status" value="1"/>
</dbReference>
<gene>
    <name evidence="13" type="ORF">TELCIR_01093</name>
</gene>
<name>A0A2G9V2S5_TELCI</name>
<dbReference type="GO" id="GO:0016787">
    <property type="term" value="F:hydrolase activity"/>
    <property type="evidence" value="ECO:0007669"/>
    <property type="project" value="UniProtKB-KW"/>
</dbReference>
<dbReference type="PANTHER" id="PTHR12876">
    <property type="entry name" value="N4BP1-RELATED"/>
    <property type="match status" value="1"/>
</dbReference>
<dbReference type="Proteomes" id="UP000230423">
    <property type="component" value="Unassembled WGS sequence"/>
</dbReference>
<keyword evidence="3" id="KW-0540">Nuclease</keyword>
<dbReference type="AlphaFoldDB" id="A0A2G9V2S5"/>
<dbReference type="InterPro" id="IPR040546">
    <property type="entry name" value="Rege-1_UBA-like"/>
</dbReference>
<dbReference type="InterPro" id="IPR021869">
    <property type="entry name" value="RNase_Zc3h12_NYN"/>
</dbReference>
<keyword evidence="6" id="KW-0863">Zinc-finger</keyword>
<evidence type="ECO:0000256" key="6">
    <source>
        <dbReference type="ARBA" id="ARBA00022771"/>
    </source>
</evidence>
<evidence type="ECO:0000256" key="2">
    <source>
        <dbReference type="ARBA" id="ARBA00010922"/>
    </source>
</evidence>
<comment type="cofactor">
    <cofactor evidence="1">
        <name>Mg(2+)</name>
        <dbReference type="ChEBI" id="CHEBI:18420"/>
    </cofactor>
</comment>
<dbReference type="InterPro" id="IPR051101">
    <property type="entry name" value="ZC3H12/N4BP1_RNase_Reg"/>
</dbReference>
<accession>A0A2G9V2S5</accession>
<evidence type="ECO:0008006" key="15">
    <source>
        <dbReference type="Google" id="ProtNLM"/>
    </source>
</evidence>
<dbReference type="Pfam" id="PF18039">
    <property type="entry name" value="UBA_6"/>
    <property type="match status" value="1"/>
</dbReference>
<dbReference type="EMBL" id="KZ345028">
    <property type="protein sequence ID" value="PIO76795.1"/>
    <property type="molecule type" value="Genomic_DNA"/>
</dbReference>
<keyword evidence="4" id="KW-0479">Metal-binding</keyword>
<evidence type="ECO:0000259" key="12">
    <source>
        <dbReference type="Pfam" id="PF18039"/>
    </source>
</evidence>
<feature type="domain" description="RNase NYN" evidence="11">
    <location>
        <begin position="147"/>
        <end position="302"/>
    </location>
</feature>
<evidence type="ECO:0000256" key="3">
    <source>
        <dbReference type="ARBA" id="ARBA00022722"/>
    </source>
</evidence>
<keyword evidence="5" id="KW-0255">Endonuclease</keyword>
<dbReference type="GO" id="GO:0003729">
    <property type="term" value="F:mRNA binding"/>
    <property type="evidence" value="ECO:0007669"/>
    <property type="project" value="TreeGrafter"/>
</dbReference>
<evidence type="ECO:0000313" key="14">
    <source>
        <dbReference type="Proteomes" id="UP000230423"/>
    </source>
</evidence>
<comment type="similarity">
    <text evidence="2">Belongs to the ZC3H12 family.</text>
</comment>
<dbReference type="GO" id="GO:0005634">
    <property type="term" value="C:nucleus"/>
    <property type="evidence" value="ECO:0007669"/>
    <property type="project" value="TreeGrafter"/>
</dbReference>
<proteinExistence type="inferred from homology"/>
<evidence type="ECO:0000256" key="4">
    <source>
        <dbReference type="ARBA" id="ARBA00022723"/>
    </source>
</evidence>
<evidence type="ECO:0000256" key="1">
    <source>
        <dbReference type="ARBA" id="ARBA00001946"/>
    </source>
</evidence>
<keyword evidence="14" id="KW-1185">Reference proteome</keyword>
<keyword evidence="9" id="KW-0460">Magnesium</keyword>
<evidence type="ECO:0000256" key="9">
    <source>
        <dbReference type="ARBA" id="ARBA00022842"/>
    </source>
</evidence>
<feature type="compositionally biased region" description="Low complexity" evidence="10">
    <location>
        <begin position="23"/>
        <end position="36"/>
    </location>
</feature>
<evidence type="ECO:0000256" key="8">
    <source>
        <dbReference type="ARBA" id="ARBA00022833"/>
    </source>
</evidence>
<dbReference type="Gene3D" id="3.40.50.11980">
    <property type="match status" value="1"/>
</dbReference>
<feature type="domain" description="Rege-1 UBA-like" evidence="12">
    <location>
        <begin position="88"/>
        <end position="127"/>
    </location>
</feature>
<reference evidence="13 14" key="1">
    <citation type="submission" date="2015-09" db="EMBL/GenBank/DDBJ databases">
        <title>Draft genome of the parasitic nematode Teladorsagia circumcincta isolate WARC Sus (inbred).</title>
        <authorList>
            <person name="Mitreva M."/>
        </authorList>
    </citation>
    <scope>NUCLEOTIDE SEQUENCE [LARGE SCALE GENOMIC DNA]</scope>
    <source>
        <strain evidence="13 14">S</strain>
    </source>
</reference>
<evidence type="ECO:0000256" key="5">
    <source>
        <dbReference type="ARBA" id="ARBA00022759"/>
    </source>
</evidence>
<evidence type="ECO:0000256" key="7">
    <source>
        <dbReference type="ARBA" id="ARBA00022801"/>
    </source>
</evidence>
<evidence type="ECO:0000313" key="13">
    <source>
        <dbReference type="EMBL" id="PIO76795.1"/>
    </source>
</evidence>
<dbReference type="GO" id="GO:0004521">
    <property type="term" value="F:RNA endonuclease activity"/>
    <property type="evidence" value="ECO:0007669"/>
    <property type="project" value="TreeGrafter"/>
</dbReference>
<feature type="region of interest" description="Disordered" evidence="10">
    <location>
        <begin position="1"/>
        <end position="40"/>
    </location>
</feature>
<dbReference type="GO" id="GO:0036464">
    <property type="term" value="C:cytoplasmic ribonucleoprotein granule"/>
    <property type="evidence" value="ECO:0007669"/>
    <property type="project" value="TreeGrafter"/>
</dbReference>
<sequence>MPNSGASVGKGGRRPDLNEEDSCYSSCSEESHPSLSRESSDTIGSDFGLGRLHLGIDDVLSLHIRYHYFIALDDDAPEAVTPLSAPPHLVEFARNLGYSEDRLISVLRRVGCGAGQDRILSELVQMGRGSGGVQADTVAATTTASTLRPIVIDGSNIAMTHGRKEMFSCAGIRDCVRFFTDRGHDDVLVFIPQFRRETARADCPITDQHILDELDAERRIVWTPSRRINGRRIVCHDDLYILKTAEEKDAVVVSNDAYRDLLREHPQYRRIVEQRLLMYSFVDGKFMPPEDPLGRYGPRLQQFLSNNLTPSTAQLCPYARKCTYGSKCK</sequence>
<organism evidence="13 14">
    <name type="scientific">Teladorsagia circumcincta</name>
    <name type="common">Brown stomach worm</name>
    <name type="synonym">Ostertagia circumcincta</name>
    <dbReference type="NCBI Taxonomy" id="45464"/>
    <lineage>
        <taxon>Eukaryota</taxon>
        <taxon>Metazoa</taxon>
        <taxon>Ecdysozoa</taxon>
        <taxon>Nematoda</taxon>
        <taxon>Chromadorea</taxon>
        <taxon>Rhabditida</taxon>
        <taxon>Rhabditina</taxon>
        <taxon>Rhabditomorpha</taxon>
        <taxon>Strongyloidea</taxon>
        <taxon>Trichostrongylidae</taxon>
        <taxon>Teladorsagia</taxon>
    </lineage>
</organism>
<dbReference type="OrthoDB" id="392925at2759"/>
<evidence type="ECO:0000259" key="11">
    <source>
        <dbReference type="Pfam" id="PF11977"/>
    </source>
</evidence>
<dbReference type="PANTHER" id="PTHR12876:SF37">
    <property type="entry name" value="ENDORIBONUCLEASE REGE-1-RELATED"/>
    <property type="match status" value="1"/>
</dbReference>
<keyword evidence="7" id="KW-0378">Hydrolase</keyword>
<dbReference type="Pfam" id="PF11977">
    <property type="entry name" value="RNase_Zc3h12a"/>
    <property type="match status" value="1"/>
</dbReference>
<dbReference type="GO" id="GO:0008270">
    <property type="term" value="F:zinc ion binding"/>
    <property type="evidence" value="ECO:0007669"/>
    <property type="project" value="UniProtKB-KW"/>
</dbReference>
<evidence type="ECO:0000256" key="10">
    <source>
        <dbReference type="SAM" id="MobiDB-lite"/>
    </source>
</evidence>
<keyword evidence="8" id="KW-0862">Zinc</keyword>